<evidence type="ECO:0000256" key="3">
    <source>
        <dbReference type="ARBA" id="ARBA00023274"/>
    </source>
</evidence>
<dbReference type="GO" id="GO:1990904">
    <property type="term" value="C:ribonucleoprotein complex"/>
    <property type="evidence" value="ECO:0007669"/>
    <property type="project" value="UniProtKB-KW"/>
</dbReference>
<dbReference type="Pfam" id="PF01780">
    <property type="entry name" value="Ribosomal_L37ae"/>
    <property type="match status" value="2"/>
</dbReference>
<dbReference type="InterPro" id="IPR011331">
    <property type="entry name" value="Ribosomal_eL37/eL43"/>
</dbReference>
<evidence type="ECO:0000256" key="2">
    <source>
        <dbReference type="ARBA" id="ARBA00022980"/>
    </source>
</evidence>
<dbReference type="PANTHER" id="PTHR48129:SF1">
    <property type="entry name" value="LARGE RIBOSOMAL SUBUNIT PROTEIN EL43"/>
    <property type="match status" value="1"/>
</dbReference>
<dbReference type="EMBL" id="CAJNNV010030520">
    <property type="protein sequence ID" value="CAE8632767.1"/>
    <property type="molecule type" value="Genomic_DNA"/>
</dbReference>
<evidence type="ECO:0000256" key="1">
    <source>
        <dbReference type="ARBA" id="ARBA00008672"/>
    </source>
</evidence>
<dbReference type="GO" id="GO:0003735">
    <property type="term" value="F:structural constituent of ribosome"/>
    <property type="evidence" value="ECO:0007669"/>
    <property type="project" value="InterPro"/>
</dbReference>
<accession>A0A813H4V1</accession>
<dbReference type="PANTHER" id="PTHR48129">
    <property type="entry name" value="60S RIBOSOMAL PROTEIN L37A"/>
    <property type="match status" value="1"/>
</dbReference>
<dbReference type="InterPro" id="IPR002674">
    <property type="entry name" value="Ribosomal_eL43"/>
</dbReference>
<dbReference type="Proteomes" id="UP000654075">
    <property type="component" value="Unassembled WGS sequence"/>
</dbReference>
<dbReference type="InterPro" id="IPR011332">
    <property type="entry name" value="Ribosomal_zn-bd"/>
</dbReference>
<dbReference type="SUPFAM" id="SSF57829">
    <property type="entry name" value="Zn-binding ribosomal proteins"/>
    <property type="match status" value="2"/>
</dbReference>
<dbReference type="Gene3D" id="2.20.25.30">
    <property type="match status" value="2"/>
</dbReference>
<feature type="non-terminal residue" evidence="4">
    <location>
        <position position="683"/>
    </location>
</feature>
<dbReference type="InterPro" id="IPR050522">
    <property type="entry name" value="Ribosomal_protein_eL43"/>
</dbReference>
<keyword evidence="5" id="KW-1185">Reference proteome</keyword>
<keyword evidence="3" id="KW-0687">Ribonucleoprotein</keyword>
<evidence type="ECO:0000313" key="5">
    <source>
        <dbReference type="Proteomes" id="UP000654075"/>
    </source>
</evidence>
<protein>
    <recommendedName>
        <fullName evidence="6">60S ribosomal protein L37a</fullName>
    </recommendedName>
</protein>
<dbReference type="NCBIfam" id="TIGR00280">
    <property type="entry name" value="eL43_euk_arch"/>
    <property type="match status" value="2"/>
</dbReference>
<dbReference type="GO" id="GO:0005840">
    <property type="term" value="C:ribosome"/>
    <property type="evidence" value="ECO:0007669"/>
    <property type="project" value="UniProtKB-KW"/>
</dbReference>
<sequence>MAKHTKKVGITGKYGTRYGASLRKIIKRYEIQQRSRYMCSFCGKENVKRVAGGIWKCQAKTCKKTIAGGCWTLATGPAATVRATINRLKKAQGDVDASLRCEGHVHALIMDMSGSLASLASSVFCRFVSQSVSKMAKHTKKVGITGKYGTRYGASLRKIIKRYEIQQRSRYMCSFCGKENVKRVAGGIWKCQAKTCKKTIAGGCWTLATGPAATVRATINRLKKAQGDVDACSATRAGNKASTNTKGETSGLVIQSSSAAKAQVTLFASATVPLVPSPQETLLKLKGKAGKAGGGGGGGPTPGERLQVLSYRIAFFLAACSWAVTYTLDFLMTSGVNIIDPGMQKAALEAGDLCAGVAALAAPTGSLLVFGAALKLFGISTVACTLLGATGAAKVGSLLGPACVVLLCAREIYWFGLSSRTDAVLALLMFITVTILRGNLVLTGIGLEAGAALTGTNARDVTLLRENELQWLSRWQELELPPYTGSVPPVGPPLVVSFLTSATIQVLSFGKLVIPIRDDLNEGGEKPLTPLGEDEVSESKFYKPENEKPDNCLVALSANVCFPRTTMEAAFAALEGRLGAVEGCLAEAREEIHQHVEETKADLKAWGDTAAVRLAELASAVEGLVQRQACGRHEGPATDVLVLAKGSLDGSGEAPSPSELVRPIWDEHGLTKCSELSLRRSSE</sequence>
<name>A0A813H4V1_POLGL</name>
<dbReference type="AlphaFoldDB" id="A0A813H4V1"/>
<keyword evidence="2" id="KW-0689">Ribosomal protein</keyword>
<proteinExistence type="inferred from homology"/>
<dbReference type="GO" id="GO:0006412">
    <property type="term" value="P:translation"/>
    <property type="evidence" value="ECO:0007669"/>
    <property type="project" value="InterPro"/>
</dbReference>
<reference evidence="4" key="1">
    <citation type="submission" date="2021-02" db="EMBL/GenBank/DDBJ databases">
        <authorList>
            <person name="Dougan E. K."/>
            <person name="Rhodes N."/>
            <person name="Thang M."/>
            <person name="Chan C."/>
        </authorList>
    </citation>
    <scope>NUCLEOTIDE SEQUENCE</scope>
</reference>
<organism evidence="4 5">
    <name type="scientific">Polarella glacialis</name>
    <name type="common">Dinoflagellate</name>
    <dbReference type="NCBI Taxonomy" id="89957"/>
    <lineage>
        <taxon>Eukaryota</taxon>
        <taxon>Sar</taxon>
        <taxon>Alveolata</taxon>
        <taxon>Dinophyceae</taxon>
        <taxon>Suessiales</taxon>
        <taxon>Suessiaceae</taxon>
        <taxon>Polarella</taxon>
    </lineage>
</organism>
<comment type="caution">
    <text evidence="4">The sequence shown here is derived from an EMBL/GenBank/DDBJ whole genome shotgun (WGS) entry which is preliminary data.</text>
</comment>
<comment type="similarity">
    <text evidence="1">Belongs to the eukaryotic ribosomal protein eL43 family.</text>
</comment>
<evidence type="ECO:0008006" key="6">
    <source>
        <dbReference type="Google" id="ProtNLM"/>
    </source>
</evidence>
<evidence type="ECO:0000313" key="4">
    <source>
        <dbReference type="EMBL" id="CAE8632767.1"/>
    </source>
</evidence>
<gene>
    <name evidence="4" type="ORF">PGLA1383_LOCUS48697</name>
</gene>